<dbReference type="InterPro" id="IPR029063">
    <property type="entry name" value="SAM-dependent_MTases_sf"/>
</dbReference>
<name>A0ABS5I628_9GAMM</name>
<sequence length="284" mass="32046">MPQSSFSTIAESLQWAFMQLSTTSESANVDAEVLLLHCLQKNRSFIYAWPEKTLTVEQFSAYKSMVSKRVAGQPVAHIIGEREFWSLPFLVNDSTLIPRPDTEILVETALNLTLPEQAKVLDLGTGTGAIALSLAYERPLWQVSAVDKVQDAVELAKANQINLKLERVEIMQSDWFSALQLQQFNLIVSNPPYIDETDEHLHMGDVRFEPQSALTAKDHGFADLFFIAETARHYLTDGGYLLLEHGYEQAMVVREKLIELGYQDVATVRDFGSNDRCTLGRWHP</sequence>
<evidence type="ECO:0000259" key="7">
    <source>
        <dbReference type="Pfam" id="PF17827"/>
    </source>
</evidence>
<feature type="binding site" evidence="5">
    <location>
        <position position="190"/>
    </location>
    <ligand>
        <name>S-adenosyl-L-methionine</name>
        <dbReference type="ChEBI" id="CHEBI:59789"/>
    </ligand>
</feature>
<dbReference type="EC" id="2.1.1.297" evidence="5"/>
<keyword evidence="2 5" id="KW-0808">Transferase</keyword>
<dbReference type="GO" id="GO:0032259">
    <property type="term" value="P:methylation"/>
    <property type="evidence" value="ECO:0007669"/>
    <property type="project" value="UniProtKB-KW"/>
</dbReference>
<comment type="function">
    <text evidence="5">Methylates the class 1 translation termination release factors RF1/PrfA and RF2/PrfB on the glutamine residue of the universally conserved GGQ motif.</text>
</comment>
<evidence type="ECO:0000256" key="5">
    <source>
        <dbReference type="HAMAP-Rule" id="MF_02126"/>
    </source>
</evidence>
<feature type="binding site" evidence="5">
    <location>
        <position position="175"/>
    </location>
    <ligand>
        <name>S-adenosyl-L-methionine</name>
        <dbReference type="ChEBI" id="CHEBI:59789"/>
    </ligand>
</feature>
<dbReference type="Gene3D" id="3.40.50.150">
    <property type="entry name" value="Vaccinia Virus protein VP39"/>
    <property type="match status" value="1"/>
</dbReference>
<keyword evidence="3 5" id="KW-0949">S-adenosyl-L-methionine</keyword>
<dbReference type="InterPro" id="IPR019874">
    <property type="entry name" value="RF_methyltr_PrmC"/>
</dbReference>
<evidence type="ECO:0000256" key="4">
    <source>
        <dbReference type="ARBA" id="ARBA00048391"/>
    </source>
</evidence>
<dbReference type="InterPro" id="IPR050320">
    <property type="entry name" value="N5-glutamine_MTase"/>
</dbReference>
<dbReference type="NCBIfam" id="TIGR03534">
    <property type="entry name" value="RF_mod_PrmC"/>
    <property type="match status" value="1"/>
</dbReference>
<dbReference type="HAMAP" id="MF_02126">
    <property type="entry name" value="RF_methyltr_PrmC"/>
    <property type="match status" value="1"/>
</dbReference>
<protein>
    <recommendedName>
        <fullName evidence="5">Release factor glutamine methyltransferase</fullName>
        <shortName evidence="5">RF MTase</shortName>
        <ecNumber evidence="5">2.1.1.297</ecNumber>
    </recommendedName>
    <alternativeName>
        <fullName evidence="5">N5-glutamine methyltransferase PrmC</fullName>
    </alternativeName>
    <alternativeName>
        <fullName evidence="5">Protein-(glutamine-N5) MTase PrmC</fullName>
    </alternativeName>
    <alternativeName>
        <fullName evidence="5">Protein-glutamine N-methyltransferase PrmC</fullName>
    </alternativeName>
</protein>
<dbReference type="EMBL" id="JAAIKR010000020">
    <property type="protein sequence ID" value="MBR9729469.1"/>
    <property type="molecule type" value="Genomic_DNA"/>
</dbReference>
<dbReference type="InterPro" id="IPR002052">
    <property type="entry name" value="DNA_methylase_N6_adenine_CS"/>
</dbReference>
<dbReference type="Proteomes" id="UP000811844">
    <property type="component" value="Unassembled WGS sequence"/>
</dbReference>
<dbReference type="PANTHER" id="PTHR18895">
    <property type="entry name" value="HEMK METHYLTRANSFERASE"/>
    <property type="match status" value="1"/>
</dbReference>
<dbReference type="Pfam" id="PF17827">
    <property type="entry name" value="PrmC_N"/>
    <property type="match status" value="1"/>
</dbReference>
<keyword evidence="1 5" id="KW-0489">Methyltransferase</keyword>
<evidence type="ECO:0000256" key="1">
    <source>
        <dbReference type="ARBA" id="ARBA00022603"/>
    </source>
</evidence>
<evidence type="ECO:0000313" key="9">
    <source>
        <dbReference type="Proteomes" id="UP000811844"/>
    </source>
</evidence>
<evidence type="ECO:0000259" key="6">
    <source>
        <dbReference type="Pfam" id="PF05175"/>
    </source>
</evidence>
<feature type="binding site" evidence="5">
    <location>
        <begin position="124"/>
        <end position="128"/>
    </location>
    <ligand>
        <name>S-adenosyl-L-methionine</name>
        <dbReference type="ChEBI" id="CHEBI:59789"/>
    </ligand>
</feature>
<feature type="binding site" evidence="5">
    <location>
        <begin position="190"/>
        <end position="193"/>
    </location>
    <ligand>
        <name>substrate</name>
    </ligand>
</feature>
<dbReference type="GO" id="GO:0102559">
    <property type="term" value="F:peptide chain release factor N(5)-glutamine methyltransferase activity"/>
    <property type="evidence" value="ECO:0007669"/>
    <property type="project" value="UniProtKB-EC"/>
</dbReference>
<evidence type="ECO:0000313" key="8">
    <source>
        <dbReference type="EMBL" id="MBR9729469.1"/>
    </source>
</evidence>
<feature type="binding site" evidence="5">
    <location>
        <position position="147"/>
    </location>
    <ligand>
        <name>S-adenosyl-L-methionine</name>
        <dbReference type="ChEBI" id="CHEBI:59789"/>
    </ligand>
</feature>
<dbReference type="SUPFAM" id="SSF53335">
    <property type="entry name" value="S-adenosyl-L-methionine-dependent methyltransferases"/>
    <property type="match status" value="1"/>
</dbReference>
<proteinExistence type="inferred from homology"/>
<comment type="catalytic activity">
    <reaction evidence="4 5">
        <text>L-glutaminyl-[peptide chain release factor] + S-adenosyl-L-methionine = N(5)-methyl-L-glutaminyl-[peptide chain release factor] + S-adenosyl-L-homocysteine + H(+)</text>
        <dbReference type="Rhea" id="RHEA:42896"/>
        <dbReference type="Rhea" id="RHEA-COMP:10271"/>
        <dbReference type="Rhea" id="RHEA-COMP:10272"/>
        <dbReference type="ChEBI" id="CHEBI:15378"/>
        <dbReference type="ChEBI" id="CHEBI:30011"/>
        <dbReference type="ChEBI" id="CHEBI:57856"/>
        <dbReference type="ChEBI" id="CHEBI:59789"/>
        <dbReference type="ChEBI" id="CHEBI:61891"/>
        <dbReference type="EC" id="2.1.1.297"/>
    </reaction>
</comment>
<comment type="caution">
    <text evidence="8">The sequence shown here is derived from an EMBL/GenBank/DDBJ whole genome shotgun (WGS) entry which is preliminary data.</text>
</comment>
<dbReference type="RefSeq" id="WP_153661483.1">
    <property type="nucleotide sequence ID" value="NZ_JAAIKR010000020.1"/>
</dbReference>
<feature type="domain" description="Release factor glutamine methyltransferase N-terminal" evidence="7">
    <location>
        <begin position="12"/>
        <end position="80"/>
    </location>
</feature>
<comment type="similarity">
    <text evidence="5">Belongs to the protein N5-glutamine methyltransferase family. PrmC subfamily.</text>
</comment>
<dbReference type="CDD" id="cd02440">
    <property type="entry name" value="AdoMet_MTases"/>
    <property type="match status" value="1"/>
</dbReference>
<dbReference type="InterPro" id="IPR007848">
    <property type="entry name" value="Small_mtfrase_dom"/>
</dbReference>
<evidence type="ECO:0000256" key="2">
    <source>
        <dbReference type="ARBA" id="ARBA00022679"/>
    </source>
</evidence>
<gene>
    <name evidence="5 8" type="primary">prmC</name>
    <name evidence="8" type="ORF">G3R48_15965</name>
</gene>
<dbReference type="Gene3D" id="1.10.8.10">
    <property type="entry name" value="DNA helicase RuvA subunit, C-terminal domain"/>
    <property type="match status" value="1"/>
</dbReference>
<reference evidence="8 9" key="1">
    <citation type="submission" date="2020-02" db="EMBL/GenBank/DDBJ databases">
        <title>Shewanella WXL01 sp. nov., a marine bacterium isolated from green algae in Luhuitou Fringing Reef (Northern South China Sea).</title>
        <authorList>
            <person name="Wang X."/>
        </authorList>
    </citation>
    <scope>NUCLEOTIDE SEQUENCE [LARGE SCALE GENOMIC DNA]</scope>
    <source>
        <strain evidence="8 9">MCCC 1A01895</strain>
    </source>
</reference>
<organism evidence="8 9">
    <name type="scientific">Shewanella intestini</name>
    <dbReference type="NCBI Taxonomy" id="2017544"/>
    <lineage>
        <taxon>Bacteria</taxon>
        <taxon>Pseudomonadati</taxon>
        <taxon>Pseudomonadota</taxon>
        <taxon>Gammaproteobacteria</taxon>
        <taxon>Alteromonadales</taxon>
        <taxon>Shewanellaceae</taxon>
        <taxon>Shewanella</taxon>
    </lineage>
</organism>
<feature type="domain" description="Methyltransferase small" evidence="6">
    <location>
        <begin position="102"/>
        <end position="202"/>
    </location>
</feature>
<keyword evidence="9" id="KW-1185">Reference proteome</keyword>
<dbReference type="PANTHER" id="PTHR18895:SF74">
    <property type="entry name" value="MTRF1L RELEASE FACTOR GLUTAMINE METHYLTRANSFERASE"/>
    <property type="match status" value="1"/>
</dbReference>
<accession>A0ABS5I628</accession>
<dbReference type="InterPro" id="IPR004556">
    <property type="entry name" value="HemK-like"/>
</dbReference>
<dbReference type="NCBIfam" id="TIGR00536">
    <property type="entry name" value="hemK_fam"/>
    <property type="match status" value="1"/>
</dbReference>
<dbReference type="PROSITE" id="PS00092">
    <property type="entry name" value="N6_MTASE"/>
    <property type="match status" value="1"/>
</dbReference>
<dbReference type="Pfam" id="PF05175">
    <property type="entry name" value="MTS"/>
    <property type="match status" value="1"/>
</dbReference>
<dbReference type="InterPro" id="IPR040758">
    <property type="entry name" value="PrmC_N"/>
</dbReference>
<evidence type="ECO:0000256" key="3">
    <source>
        <dbReference type="ARBA" id="ARBA00022691"/>
    </source>
</evidence>